<gene>
    <name evidence="1" type="ORF">RCO7_14984</name>
</gene>
<name>A0A1E1LDW7_9HELO</name>
<dbReference type="InParanoid" id="A0A1E1LDW7"/>
<sequence length="50" mass="5550">MPPILSCHQGTQDRYKDASISAGHFYVPVYNPTTVAGYDIISAMQFSRSQ</sequence>
<organism evidence="1 2">
    <name type="scientific">Rhynchosporium graminicola</name>
    <dbReference type="NCBI Taxonomy" id="2792576"/>
    <lineage>
        <taxon>Eukaryota</taxon>
        <taxon>Fungi</taxon>
        <taxon>Dikarya</taxon>
        <taxon>Ascomycota</taxon>
        <taxon>Pezizomycotina</taxon>
        <taxon>Leotiomycetes</taxon>
        <taxon>Helotiales</taxon>
        <taxon>Ploettnerulaceae</taxon>
        <taxon>Rhynchosporium</taxon>
    </lineage>
</organism>
<evidence type="ECO:0000313" key="1">
    <source>
        <dbReference type="EMBL" id="CZT08594.1"/>
    </source>
</evidence>
<keyword evidence="2" id="KW-1185">Reference proteome</keyword>
<comment type="caution">
    <text evidence="1">The sequence shown here is derived from an EMBL/GenBank/DDBJ whole genome shotgun (WGS) entry which is preliminary data.</text>
</comment>
<dbReference type="Proteomes" id="UP000178129">
    <property type="component" value="Unassembled WGS sequence"/>
</dbReference>
<reference evidence="2" key="1">
    <citation type="submission" date="2016-03" db="EMBL/GenBank/DDBJ databases">
        <authorList>
            <person name="Ploux O."/>
        </authorList>
    </citation>
    <scope>NUCLEOTIDE SEQUENCE [LARGE SCALE GENOMIC DNA]</scope>
    <source>
        <strain evidence="2">UK7</strain>
    </source>
</reference>
<accession>A0A1E1LDW7</accession>
<dbReference type="EMBL" id="FJUW01000046">
    <property type="protein sequence ID" value="CZT08594.1"/>
    <property type="molecule type" value="Genomic_DNA"/>
</dbReference>
<protein>
    <submittedName>
        <fullName evidence="1">Uncharacterized protein</fullName>
    </submittedName>
</protein>
<proteinExistence type="predicted"/>
<dbReference type="AlphaFoldDB" id="A0A1E1LDW7"/>
<evidence type="ECO:0000313" key="2">
    <source>
        <dbReference type="Proteomes" id="UP000178129"/>
    </source>
</evidence>